<dbReference type="GO" id="GO:0016020">
    <property type="term" value="C:membrane"/>
    <property type="evidence" value="ECO:0007669"/>
    <property type="project" value="InterPro"/>
</dbReference>
<dbReference type="OrthoDB" id="6623712at2"/>
<dbReference type="InterPro" id="IPR036662">
    <property type="entry name" value="PTS_EIIA_man-typ_sf"/>
</dbReference>
<evidence type="ECO:0000256" key="4">
    <source>
        <dbReference type="ARBA" id="ARBA00022597"/>
    </source>
</evidence>
<keyword evidence="5" id="KW-0808">Transferase</keyword>
<keyword evidence="7" id="KW-0418">Kinase</keyword>
<evidence type="ECO:0000256" key="3">
    <source>
        <dbReference type="ARBA" id="ARBA00022490"/>
    </source>
</evidence>
<evidence type="ECO:0000256" key="7">
    <source>
        <dbReference type="ARBA" id="ARBA00022777"/>
    </source>
</evidence>
<dbReference type="GO" id="GO:0009401">
    <property type="term" value="P:phosphoenolpyruvate-dependent sugar phosphotransferase system"/>
    <property type="evidence" value="ECO:0007669"/>
    <property type="project" value="UniProtKB-KW"/>
</dbReference>
<keyword evidence="3" id="KW-0963">Cytoplasm</keyword>
<evidence type="ECO:0000256" key="6">
    <source>
        <dbReference type="ARBA" id="ARBA00022683"/>
    </source>
</evidence>
<dbReference type="PANTHER" id="PTHR33799">
    <property type="entry name" value="PTS PERMEASE-RELATED-RELATED"/>
    <property type="match status" value="1"/>
</dbReference>
<keyword evidence="9" id="KW-1185">Reference proteome</keyword>
<reference evidence="8 9" key="1">
    <citation type="submission" date="2019-04" db="EMBL/GenBank/DDBJ databases">
        <title>Vagococcus sp. nov., isolated from faeces of yaks (Bos grunniens).</title>
        <authorList>
            <person name="Ge Y."/>
        </authorList>
    </citation>
    <scope>NUCLEOTIDE SEQUENCE [LARGE SCALE GENOMIC DNA]</scope>
    <source>
        <strain evidence="8 9">MN-17</strain>
    </source>
</reference>
<keyword evidence="4 8" id="KW-0762">Sugar transport</keyword>
<proteinExistence type="predicted"/>
<organism evidence="8 9">
    <name type="scientific">Vagococcus zengguangii</name>
    <dbReference type="NCBI Taxonomy" id="2571750"/>
    <lineage>
        <taxon>Bacteria</taxon>
        <taxon>Bacillati</taxon>
        <taxon>Bacillota</taxon>
        <taxon>Bacilli</taxon>
        <taxon>Lactobacillales</taxon>
        <taxon>Enterococcaceae</taxon>
        <taxon>Vagococcus</taxon>
    </lineage>
</organism>
<name>A0A4D7CTH5_9ENTE</name>
<sequence>MADIIITGHGNFAQGMKHAVEMIMGEQEKIKEIPFIGEEPLESFSNNLKQSVNTSLENNQEIIVFTDLKGGTPFNQSMLLHMESSGIYVVGGTNLAMLIEAISLNMSEMKTEIILEKVINSSKDSIYSSLDFSK</sequence>
<evidence type="ECO:0000313" key="8">
    <source>
        <dbReference type="EMBL" id="QCI85720.1"/>
    </source>
</evidence>
<evidence type="ECO:0000256" key="1">
    <source>
        <dbReference type="ARBA" id="ARBA00004496"/>
    </source>
</evidence>
<dbReference type="Proteomes" id="UP000298615">
    <property type="component" value="Chromosome"/>
</dbReference>
<dbReference type="RefSeq" id="WP_136952565.1">
    <property type="nucleotide sequence ID" value="NZ_CP039712.1"/>
</dbReference>
<dbReference type="PANTHER" id="PTHR33799:SF1">
    <property type="entry name" value="PTS SYSTEM MANNOSE-SPECIFIC EIIAB COMPONENT-RELATED"/>
    <property type="match status" value="1"/>
</dbReference>
<dbReference type="PROSITE" id="PS51096">
    <property type="entry name" value="PTS_EIIA_TYPE_4"/>
    <property type="match status" value="1"/>
</dbReference>
<keyword evidence="2" id="KW-0813">Transport</keyword>
<accession>A0A4D7CTH5</accession>
<dbReference type="SUPFAM" id="SSF53062">
    <property type="entry name" value="PTS system fructose IIA component-like"/>
    <property type="match status" value="1"/>
</dbReference>
<evidence type="ECO:0000313" key="9">
    <source>
        <dbReference type="Proteomes" id="UP000298615"/>
    </source>
</evidence>
<dbReference type="InterPro" id="IPR004701">
    <property type="entry name" value="PTS_EIIA_man-typ"/>
</dbReference>
<dbReference type="EMBL" id="CP039712">
    <property type="protein sequence ID" value="QCI85720.1"/>
    <property type="molecule type" value="Genomic_DNA"/>
</dbReference>
<comment type="subcellular location">
    <subcellularLocation>
        <location evidence="1">Cytoplasm</location>
    </subcellularLocation>
</comment>
<dbReference type="KEGG" id="vao:FA707_01495"/>
<gene>
    <name evidence="8" type="ORF">FA707_01495</name>
</gene>
<dbReference type="CDD" id="cd00006">
    <property type="entry name" value="PTS_IIA_man"/>
    <property type="match status" value="1"/>
</dbReference>
<dbReference type="Gene3D" id="3.40.50.510">
    <property type="entry name" value="Phosphotransferase system, mannose-type IIA component"/>
    <property type="match status" value="1"/>
</dbReference>
<dbReference type="GO" id="GO:0005737">
    <property type="term" value="C:cytoplasm"/>
    <property type="evidence" value="ECO:0007669"/>
    <property type="project" value="UniProtKB-SubCell"/>
</dbReference>
<dbReference type="InterPro" id="IPR033887">
    <property type="entry name" value="PTS_IIA_man"/>
</dbReference>
<dbReference type="GO" id="GO:0016301">
    <property type="term" value="F:kinase activity"/>
    <property type="evidence" value="ECO:0007669"/>
    <property type="project" value="UniProtKB-KW"/>
</dbReference>
<dbReference type="AlphaFoldDB" id="A0A4D7CTH5"/>
<evidence type="ECO:0000256" key="5">
    <source>
        <dbReference type="ARBA" id="ARBA00022679"/>
    </source>
</evidence>
<dbReference type="InterPro" id="IPR051471">
    <property type="entry name" value="Bacterial_PTS_sugar_comp"/>
</dbReference>
<protein>
    <submittedName>
        <fullName evidence="8">PTS sugar transporter subunit IIA</fullName>
    </submittedName>
</protein>
<evidence type="ECO:0000256" key="2">
    <source>
        <dbReference type="ARBA" id="ARBA00022448"/>
    </source>
</evidence>
<dbReference type="Pfam" id="PF03610">
    <property type="entry name" value="EIIA-man"/>
    <property type="match status" value="1"/>
</dbReference>
<keyword evidence="6" id="KW-0598">Phosphotransferase system</keyword>